<evidence type="ECO:0000313" key="2">
    <source>
        <dbReference type="EMBL" id="RCW63995.1"/>
    </source>
</evidence>
<keyword evidence="1" id="KW-0472">Membrane</keyword>
<dbReference type="AlphaFoldDB" id="A0A368X842"/>
<evidence type="ECO:0000313" key="3">
    <source>
        <dbReference type="Proteomes" id="UP000253647"/>
    </source>
</evidence>
<evidence type="ECO:0000256" key="1">
    <source>
        <dbReference type="SAM" id="Phobius"/>
    </source>
</evidence>
<reference evidence="2 3" key="1">
    <citation type="submission" date="2018-07" db="EMBL/GenBank/DDBJ databases">
        <title>Freshwater and sediment microbial communities from various areas in North America, analyzing microbe dynamics in response to fracking.</title>
        <authorList>
            <person name="Lamendella R."/>
        </authorList>
    </citation>
    <scope>NUCLEOTIDE SEQUENCE [LARGE SCALE GENOMIC DNA]</scope>
    <source>
        <strain evidence="2 3">105B</strain>
    </source>
</reference>
<protein>
    <submittedName>
        <fullName evidence="2">Uncharacterized protein</fullName>
    </submittedName>
</protein>
<dbReference type="EMBL" id="QPJI01000016">
    <property type="protein sequence ID" value="RCW63995.1"/>
    <property type="molecule type" value="Genomic_DNA"/>
</dbReference>
<accession>A0A368X842</accession>
<keyword evidence="1" id="KW-1133">Transmembrane helix</keyword>
<keyword evidence="1" id="KW-0812">Transmembrane</keyword>
<comment type="caution">
    <text evidence="2">The sequence shown here is derived from an EMBL/GenBank/DDBJ whole genome shotgun (WGS) entry which is preliminary data.</text>
</comment>
<proteinExistence type="predicted"/>
<name>A0A368X842_MARNT</name>
<dbReference type="Proteomes" id="UP000253647">
    <property type="component" value="Unassembled WGS sequence"/>
</dbReference>
<gene>
    <name evidence="2" type="ORF">DET61_11636</name>
</gene>
<feature type="transmembrane region" description="Helical" evidence="1">
    <location>
        <begin position="6"/>
        <end position="23"/>
    </location>
</feature>
<sequence>MDWVQITGLAVIIIGGGVLFYFLDIKKVHKK</sequence>
<organism evidence="2 3">
    <name type="scientific">Marinobacter nauticus</name>
    <name type="common">Marinobacter hydrocarbonoclasticus</name>
    <name type="synonym">Marinobacter aquaeolei</name>
    <dbReference type="NCBI Taxonomy" id="2743"/>
    <lineage>
        <taxon>Bacteria</taxon>
        <taxon>Pseudomonadati</taxon>
        <taxon>Pseudomonadota</taxon>
        <taxon>Gammaproteobacteria</taxon>
        <taxon>Pseudomonadales</taxon>
        <taxon>Marinobacteraceae</taxon>
        <taxon>Marinobacter</taxon>
    </lineage>
</organism>